<keyword evidence="2" id="KW-1185">Reference proteome</keyword>
<dbReference type="Proteomes" id="UP000245992">
    <property type="component" value="Unassembled WGS sequence"/>
</dbReference>
<dbReference type="EMBL" id="AZSP01000042">
    <property type="protein sequence ID" value="PVE13116.1"/>
    <property type="molecule type" value="Genomic_DNA"/>
</dbReference>
<sequence>MNAESTAQPEPESVTPDRLLHTGAYDQVTAEDLVLASGRDLTPENIEWARRRLAERGRAAIEEQLP</sequence>
<comment type="caution">
    <text evidence="1">The sequence shown here is derived from an EMBL/GenBank/DDBJ whole genome shotgun (WGS) entry which is preliminary data.</text>
</comment>
<reference evidence="1 2" key="1">
    <citation type="submission" date="2013-12" db="EMBL/GenBank/DDBJ databases">
        <title>Annotated genome of Streptomyces scopuliridis.</title>
        <authorList>
            <person name="Olson J.B."/>
        </authorList>
    </citation>
    <scope>NUCLEOTIDE SEQUENCE [LARGE SCALE GENOMIC DNA]</scope>
    <source>
        <strain evidence="1 2">RB72</strain>
    </source>
</reference>
<proteinExistence type="predicted"/>
<evidence type="ECO:0000313" key="2">
    <source>
        <dbReference type="Proteomes" id="UP000245992"/>
    </source>
</evidence>
<gene>
    <name evidence="1" type="ORF">Y717_22870</name>
</gene>
<dbReference type="OrthoDB" id="3400680at2"/>
<organism evidence="1 2">
    <name type="scientific">Streptomyces scopuliridis RB72</name>
    <dbReference type="NCBI Taxonomy" id="1440053"/>
    <lineage>
        <taxon>Bacteria</taxon>
        <taxon>Bacillati</taxon>
        <taxon>Actinomycetota</taxon>
        <taxon>Actinomycetes</taxon>
        <taxon>Kitasatosporales</taxon>
        <taxon>Streptomycetaceae</taxon>
        <taxon>Streptomyces</taxon>
    </lineage>
</organism>
<dbReference type="STRING" id="1440053.GCA_000718095_04906"/>
<protein>
    <submittedName>
        <fullName evidence="1">Uncharacterized protein</fullName>
    </submittedName>
</protein>
<name>A0A2T7TDD0_9ACTN</name>
<evidence type="ECO:0000313" key="1">
    <source>
        <dbReference type="EMBL" id="PVE13116.1"/>
    </source>
</evidence>
<dbReference type="AlphaFoldDB" id="A0A2T7TDD0"/>
<accession>A0A2T7TDD0</accession>
<dbReference type="GeneID" id="95540470"/>
<dbReference type="RefSeq" id="WP_030353894.1">
    <property type="nucleotide sequence ID" value="NZ_AZSP01000042.1"/>
</dbReference>